<reference evidence="1 2" key="1">
    <citation type="submission" date="2023-01" db="EMBL/GenBank/DDBJ databases">
        <authorList>
            <person name="Whitehead M."/>
        </authorList>
    </citation>
    <scope>NUCLEOTIDE SEQUENCE [LARGE SCALE GENOMIC DNA]</scope>
</reference>
<dbReference type="Proteomes" id="UP001160148">
    <property type="component" value="Unassembled WGS sequence"/>
</dbReference>
<dbReference type="InterPro" id="IPR036397">
    <property type="entry name" value="RNaseH_sf"/>
</dbReference>
<accession>A0AAV0WIJ5</accession>
<gene>
    <name evidence="1" type="ORF">MEUPH1_LOCUS11576</name>
</gene>
<protein>
    <submittedName>
        <fullName evidence="1">Uncharacterized protein</fullName>
    </submittedName>
</protein>
<keyword evidence="2" id="KW-1185">Reference proteome</keyword>
<dbReference type="AlphaFoldDB" id="A0AAV0WIJ5"/>
<name>A0AAV0WIJ5_9HEMI</name>
<sequence length="134" mass="15010">MYQSLAPPFHIKGKGAKHGAFESAGPGAGAHLPPLSRLWMNRYVNKQNCRIWDDTNPHEIHQNKMHPQKVTGWCGFWSGGIIGPYFFQNEASIAITVNGDEQDLCDKVIGNWTSRIHATKQSRGGHLNDVIFRT</sequence>
<dbReference type="GO" id="GO:0003676">
    <property type="term" value="F:nucleic acid binding"/>
    <property type="evidence" value="ECO:0007669"/>
    <property type="project" value="InterPro"/>
</dbReference>
<comment type="caution">
    <text evidence="1">The sequence shown here is derived from an EMBL/GenBank/DDBJ whole genome shotgun (WGS) entry which is preliminary data.</text>
</comment>
<proteinExistence type="predicted"/>
<dbReference type="EMBL" id="CARXXK010000002">
    <property type="protein sequence ID" value="CAI6355760.1"/>
    <property type="molecule type" value="Genomic_DNA"/>
</dbReference>
<organism evidence="1 2">
    <name type="scientific">Macrosiphum euphorbiae</name>
    <name type="common">potato aphid</name>
    <dbReference type="NCBI Taxonomy" id="13131"/>
    <lineage>
        <taxon>Eukaryota</taxon>
        <taxon>Metazoa</taxon>
        <taxon>Ecdysozoa</taxon>
        <taxon>Arthropoda</taxon>
        <taxon>Hexapoda</taxon>
        <taxon>Insecta</taxon>
        <taxon>Pterygota</taxon>
        <taxon>Neoptera</taxon>
        <taxon>Paraneoptera</taxon>
        <taxon>Hemiptera</taxon>
        <taxon>Sternorrhyncha</taxon>
        <taxon>Aphidomorpha</taxon>
        <taxon>Aphidoidea</taxon>
        <taxon>Aphididae</taxon>
        <taxon>Macrosiphini</taxon>
        <taxon>Macrosiphum</taxon>
    </lineage>
</organism>
<dbReference type="Gene3D" id="3.30.420.10">
    <property type="entry name" value="Ribonuclease H-like superfamily/Ribonuclease H"/>
    <property type="match status" value="1"/>
</dbReference>
<evidence type="ECO:0000313" key="1">
    <source>
        <dbReference type="EMBL" id="CAI6355760.1"/>
    </source>
</evidence>
<evidence type="ECO:0000313" key="2">
    <source>
        <dbReference type="Proteomes" id="UP001160148"/>
    </source>
</evidence>